<feature type="domain" description="START" evidence="2">
    <location>
        <begin position="146"/>
        <end position="341"/>
    </location>
</feature>
<dbReference type="Pfam" id="PF07059">
    <property type="entry name" value="EDR2_C"/>
    <property type="match status" value="1"/>
</dbReference>
<dbReference type="Gene3D" id="3.30.530.20">
    <property type="match status" value="1"/>
</dbReference>
<proteinExistence type="predicted"/>
<dbReference type="InterPro" id="IPR009769">
    <property type="entry name" value="EDR2_C"/>
</dbReference>
<dbReference type="OrthoDB" id="568117at2759"/>
<dbReference type="Proteomes" id="UP000708148">
    <property type="component" value="Unassembled WGS sequence"/>
</dbReference>
<keyword evidence="4" id="KW-1185">Reference proteome</keyword>
<dbReference type="PANTHER" id="PTHR12136:SF41">
    <property type="entry name" value="PLECKSTRIN HOMOLOGY (PH) AND LIPID-BINDING START DOMAINS-CONTAINING PROTEIN"/>
    <property type="match status" value="1"/>
</dbReference>
<protein>
    <recommendedName>
        <fullName evidence="2">START domain-containing protein</fullName>
    </recommendedName>
</protein>
<feature type="region of interest" description="Disordered" evidence="1">
    <location>
        <begin position="111"/>
        <end position="141"/>
    </location>
</feature>
<feature type="region of interest" description="Disordered" evidence="1">
    <location>
        <begin position="670"/>
        <end position="694"/>
    </location>
</feature>
<gene>
    <name evidence="3" type="ORF">OSTQU699_LOCUS4321</name>
</gene>
<dbReference type="EMBL" id="CAJHUC010000928">
    <property type="protein sequence ID" value="CAD7698962.1"/>
    <property type="molecule type" value="Genomic_DNA"/>
</dbReference>
<comment type="caution">
    <text evidence="3">The sequence shown here is derived from an EMBL/GenBank/DDBJ whole genome shotgun (WGS) entry which is preliminary data.</text>
</comment>
<dbReference type="GO" id="GO:0008289">
    <property type="term" value="F:lipid binding"/>
    <property type="evidence" value="ECO:0007669"/>
    <property type="project" value="InterPro"/>
</dbReference>
<dbReference type="PANTHER" id="PTHR12136">
    <property type="entry name" value="ENHANCED DISEASE RESISTANCE-RELATED"/>
    <property type="match status" value="1"/>
</dbReference>
<accession>A0A8S1IVU9</accession>
<reference evidence="3" key="1">
    <citation type="submission" date="2020-12" db="EMBL/GenBank/DDBJ databases">
        <authorList>
            <person name="Iha C."/>
        </authorList>
    </citation>
    <scope>NUCLEOTIDE SEQUENCE</scope>
</reference>
<dbReference type="InterPro" id="IPR002913">
    <property type="entry name" value="START_lipid-bd_dom"/>
</dbReference>
<evidence type="ECO:0000256" key="1">
    <source>
        <dbReference type="SAM" id="MobiDB-lite"/>
    </source>
</evidence>
<name>A0A8S1IVU9_9CHLO</name>
<evidence type="ECO:0000313" key="4">
    <source>
        <dbReference type="Proteomes" id="UP000708148"/>
    </source>
</evidence>
<dbReference type="InterPro" id="IPR023393">
    <property type="entry name" value="START-like_dom_sf"/>
</dbReference>
<organism evidence="3 4">
    <name type="scientific">Ostreobium quekettii</name>
    <dbReference type="NCBI Taxonomy" id="121088"/>
    <lineage>
        <taxon>Eukaryota</taxon>
        <taxon>Viridiplantae</taxon>
        <taxon>Chlorophyta</taxon>
        <taxon>core chlorophytes</taxon>
        <taxon>Ulvophyceae</taxon>
        <taxon>TCBD clade</taxon>
        <taxon>Bryopsidales</taxon>
        <taxon>Ostreobineae</taxon>
        <taxon>Ostreobiaceae</taxon>
        <taxon>Ostreobium</taxon>
    </lineage>
</organism>
<sequence>YTFTVAWPQNAGGKTSKVMLGFQAETDAARWQSTFLQSVLRLAEVQAVQGQELALPVTPSSDSILSVPKSSYDNICARELPAEIPEQDAVCEEPAVADGGMETATQWKQMQDMRAASSSGCTTSSSDAAPEASNAGNGATVSSGMWSPWKHVNGVPVYREEEDSSDGSGGAFMVSAVIRCPPHVCFKALMETNPQASCVTGLFEMELLEQLDENSETLHAQLEGSGWLNWLLSPRDVVVQRTWRQEEEDGTYVVLLHSVDRHIAVDQRDQMPSLWSWLRAPVRAQVSAAGFTIAPLKDCGQKQSPESLVTMVLKMDFGGSVSQNCILHPIFDLLGIRYAWIESMLMTVVRLRDRVEHARFVTLPFSASGAFPSRDGPRRTAAAMIRDSQAGATEDISASKPREGDANEEEESARVVSSAGTMDPKYWARPGAAGFKLRGANYLRDKKKELADEPVFDLVSVDLVKIVKPTPHIARYLPSIQCSSAAFSYVVQIMIPGPPHLAMVMTWGANSEAFQGLGGNEHDSKGAAEPRDTELETELTPFALSLMRFVTGTDEYRNGVFKLIPKIVKGSWIVRQSVGSTPVLLGRKLKQYYFSGRGVSNRYFEVDIDVGSSYTAASVVGLVSGATKSLVVDLAILSEGKRVDELPEALIGTVRFQNLDLGTAVPLDTSAEYVPPESDQSRTEEQQSKTAKGS</sequence>
<feature type="region of interest" description="Disordered" evidence="1">
    <location>
        <begin position="386"/>
        <end position="415"/>
    </location>
</feature>
<dbReference type="SUPFAM" id="SSF55961">
    <property type="entry name" value="Bet v1-like"/>
    <property type="match status" value="1"/>
</dbReference>
<feature type="compositionally biased region" description="Low complexity" evidence="1">
    <location>
        <begin position="115"/>
        <end position="129"/>
    </location>
</feature>
<dbReference type="CDD" id="cd00177">
    <property type="entry name" value="START"/>
    <property type="match status" value="1"/>
</dbReference>
<dbReference type="PROSITE" id="PS50848">
    <property type="entry name" value="START"/>
    <property type="match status" value="1"/>
</dbReference>
<feature type="non-terminal residue" evidence="3">
    <location>
        <position position="1"/>
    </location>
</feature>
<dbReference type="AlphaFoldDB" id="A0A8S1IVU9"/>
<dbReference type="InterPro" id="IPR045096">
    <property type="entry name" value="EDR2-like"/>
</dbReference>
<evidence type="ECO:0000259" key="2">
    <source>
        <dbReference type="PROSITE" id="PS50848"/>
    </source>
</evidence>
<evidence type="ECO:0000313" key="3">
    <source>
        <dbReference type="EMBL" id="CAD7698962.1"/>
    </source>
</evidence>
<dbReference type="Pfam" id="PF01852">
    <property type="entry name" value="START"/>
    <property type="match status" value="1"/>
</dbReference>